<evidence type="ECO:0000313" key="2">
    <source>
        <dbReference type="WBParaSite" id="PSAMB.scaffold16226size1375.g36846.t1"/>
    </source>
</evidence>
<name>A0A914V854_9BILA</name>
<protein>
    <submittedName>
        <fullName evidence="2">Uncharacterized protein</fullName>
    </submittedName>
</protein>
<dbReference type="Proteomes" id="UP000887566">
    <property type="component" value="Unplaced"/>
</dbReference>
<evidence type="ECO:0000313" key="1">
    <source>
        <dbReference type="Proteomes" id="UP000887566"/>
    </source>
</evidence>
<dbReference type="WBParaSite" id="PSAMB.scaffold16226size1375.g36846.t1">
    <property type="protein sequence ID" value="PSAMB.scaffold16226size1375.g36846.t1"/>
    <property type="gene ID" value="PSAMB.scaffold16226size1375.g36846"/>
</dbReference>
<proteinExistence type="predicted"/>
<accession>A0A914V854</accession>
<keyword evidence="1" id="KW-1185">Reference proteome</keyword>
<reference evidence="2" key="1">
    <citation type="submission" date="2022-11" db="UniProtKB">
        <authorList>
            <consortium name="WormBaseParasite"/>
        </authorList>
    </citation>
    <scope>IDENTIFICATION</scope>
</reference>
<sequence length="90" mass="10705">MTKKLRRYIGSTKQLTLKYNGAEKSEDDKKERNKYVAVDEGMRTRRLLGVEAESLDVLQDILGDRMRLRRRLQRLPLVLEQIQLFLKRSE</sequence>
<organism evidence="1 2">
    <name type="scientific">Plectus sambesii</name>
    <dbReference type="NCBI Taxonomy" id="2011161"/>
    <lineage>
        <taxon>Eukaryota</taxon>
        <taxon>Metazoa</taxon>
        <taxon>Ecdysozoa</taxon>
        <taxon>Nematoda</taxon>
        <taxon>Chromadorea</taxon>
        <taxon>Plectida</taxon>
        <taxon>Plectina</taxon>
        <taxon>Plectoidea</taxon>
        <taxon>Plectidae</taxon>
        <taxon>Plectus</taxon>
    </lineage>
</organism>
<dbReference type="AlphaFoldDB" id="A0A914V854"/>